<dbReference type="InterPro" id="IPR006809">
    <property type="entry name" value="TAFII28_dom"/>
</dbReference>
<evidence type="ECO:0000313" key="8">
    <source>
        <dbReference type="EMBL" id="ELP85664.1"/>
    </source>
</evidence>
<keyword evidence="4" id="KW-0804">Transcription</keyword>
<name>A0A0A1TWP9_ENTIV</name>
<dbReference type="KEGG" id="eiv:EIN_409830"/>
<dbReference type="GO" id="GO:0005669">
    <property type="term" value="C:transcription factor TFIID complex"/>
    <property type="evidence" value="ECO:0007669"/>
    <property type="project" value="InterPro"/>
</dbReference>
<evidence type="ECO:0000256" key="3">
    <source>
        <dbReference type="ARBA" id="ARBA00023015"/>
    </source>
</evidence>
<dbReference type="RefSeq" id="XP_004185010.1">
    <property type="nucleotide sequence ID" value="XM_004184962.1"/>
</dbReference>
<reference evidence="8 9" key="1">
    <citation type="submission" date="2012-10" db="EMBL/GenBank/DDBJ databases">
        <authorList>
            <person name="Zafar N."/>
            <person name="Inman J."/>
            <person name="Hall N."/>
            <person name="Lorenzi H."/>
            <person name="Caler E."/>
        </authorList>
    </citation>
    <scope>NUCLEOTIDE SEQUENCE [LARGE SCALE GENOMIC DNA]</scope>
    <source>
        <strain evidence="8 9">IP1</strain>
    </source>
</reference>
<feature type="compositionally biased region" description="Acidic residues" evidence="6">
    <location>
        <begin position="31"/>
        <end position="56"/>
    </location>
</feature>
<comment type="subcellular location">
    <subcellularLocation>
        <location evidence="1">Nucleus</location>
    </subcellularLocation>
</comment>
<dbReference type="AlphaFoldDB" id="A0A0A1TWP9"/>
<dbReference type="GO" id="GO:0051123">
    <property type="term" value="P:RNA polymerase II preinitiation complex assembly"/>
    <property type="evidence" value="ECO:0007669"/>
    <property type="project" value="InterPro"/>
</dbReference>
<evidence type="ECO:0000256" key="5">
    <source>
        <dbReference type="ARBA" id="ARBA00023242"/>
    </source>
</evidence>
<accession>A0A0A1TWP9</accession>
<dbReference type="PANTHER" id="PTHR13218">
    <property type="entry name" value="TRANSCRIPTION INITIATION FACTOR TFIID SUBUNIT 11-RELATED"/>
    <property type="match status" value="1"/>
</dbReference>
<feature type="domain" description="TAFII28-like protein" evidence="7">
    <location>
        <begin position="144"/>
        <end position="208"/>
    </location>
</feature>
<dbReference type="VEuPathDB" id="AmoebaDB:EIN_409830"/>
<sequence>MSKPPLPSLNAKIPSLPSFSQSVQVPPPIDDAPDDETNNTFQEDDNNTLEDDDDEDTIKTEEGFEEAAFPDELLKGTATDAPQKSTETRSLKVLKQIIEPFLDQNGVSTFDEEMDAVEKKKQLKLLDPTFKKAYLDNADIFFEGKQVASVMESIDDTLVVPKDTQHVMSAVCKVFLAELVSETQRVREDDKGGAGPLLPEEVNAAYRRMRDRGDVPDIHRKPFFMN</sequence>
<dbReference type="InterPro" id="IPR045127">
    <property type="entry name" value="TAF11-like"/>
</dbReference>
<dbReference type="InterPro" id="IPR009072">
    <property type="entry name" value="Histone-fold"/>
</dbReference>
<dbReference type="GeneID" id="14884527"/>
<organism evidence="8 9">
    <name type="scientific">Entamoeba invadens IP1</name>
    <dbReference type="NCBI Taxonomy" id="370355"/>
    <lineage>
        <taxon>Eukaryota</taxon>
        <taxon>Amoebozoa</taxon>
        <taxon>Evosea</taxon>
        <taxon>Archamoebae</taxon>
        <taxon>Mastigamoebida</taxon>
        <taxon>Entamoebidae</taxon>
        <taxon>Entamoeba</taxon>
    </lineage>
</organism>
<gene>
    <name evidence="8" type="ORF">EIN_409830</name>
</gene>
<feature type="compositionally biased region" description="Low complexity" evidence="6">
    <location>
        <begin position="14"/>
        <end position="24"/>
    </location>
</feature>
<dbReference type="SUPFAM" id="SSF47113">
    <property type="entry name" value="Histone-fold"/>
    <property type="match status" value="1"/>
</dbReference>
<evidence type="ECO:0000256" key="4">
    <source>
        <dbReference type="ARBA" id="ARBA00023163"/>
    </source>
</evidence>
<dbReference type="OMA" id="NNTFQED"/>
<keyword evidence="3" id="KW-0805">Transcription regulation</keyword>
<evidence type="ECO:0000256" key="2">
    <source>
        <dbReference type="ARBA" id="ARBA00009788"/>
    </source>
</evidence>
<dbReference type="Proteomes" id="UP000014680">
    <property type="component" value="Unassembled WGS sequence"/>
</dbReference>
<dbReference type="EMBL" id="KB207048">
    <property type="protein sequence ID" value="ELP85664.1"/>
    <property type="molecule type" value="Genomic_DNA"/>
</dbReference>
<evidence type="ECO:0000259" key="7">
    <source>
        <dbReference type="Pfam" id="PF04719"/>
    </source>
</evidence>
<keyword evidence="9" id="KW-1185">Reference proteome</keyword>
<dbReference type="Pfam" id="PF04719">
    <property type="entry name" value="TAFII28"/>
    <property type="match status" value="1"/>
</dbReference>
<comment type="similarity">
    <text evidence="2">Belongs to the TAF11 family.</text>
</comment>
<proteinExistence type="inferred from homology"/>
<evidence type="ECO:0000256" key="6">
    <source>
        <dbReference type="SAM" id="MobiDB-lite"/>
    </source>
</evidence>
<dbReference type="PANTHER" id="PTHR13218:SF8">
    <property type="entry name" value="TRANSCRIPTION INITIATION FACTOR TFIID SUBUNIT 11"/>
    <property type="match status" value="1"/>
</dbReference>
<dbReference type="GO" id="GO:0016251">
    <property type="term" value="F:RNA polymerase II general transcription initiation factor activity"/>
    <property type="evidence" value="ECO:0007669"/>
    <property type="project" value="TreeGrafter"/>
</dbReference>
<keyword evidence="5" id="KW-0539">Nucleus</keyword>
<protein>
    <recommendedName>
        <fullName evidence="7">TAFII28-like protein domain-containing protein</fullName>
    </recommendedName>
</protein>
<feature type="region of interest" description="Disordered" evidence="6">
    <location>
        <begin position="1"/>
        <end position="86"/>
    </location>
</feature>
<dbReference type="OrthoDB" id="28335at2759"/>
<dbReference type="Gene3D" id="1.10.20.10">
    <property type="entry name" value="Histone, subunit A"/>
    <property type="match status" value="1"/>
</dbReference>
<dbReference type="GO" id="GO:0046982">
    <property type="term" value="F:protein heterodimerization activity"/>
    <property type="evidence" value="ECO:0007669"/>
    <property type="project" value="InterPro"/>
</dbReference>
<evidence type="ECO:0000313" key="9">
    <source>
        <dbReference type="Proteomes" id="UP000014680"/>
    </source>
</evidence>
<evidence type="ECO:0000256" key="1">
    <source>
        <dbReference type="ARBA" id="ARBA00004123"/>
    </source>
</evidence>